<protein>
    <submittedName>
        <fullName evidence="2">Uncharacterized protein</fullName>
    </submittedName>
</protein>
<dbReference type="Proteomes" id="UP001152749">
    <property type="component" value="Chromosome"/>
</dbReference>
<organism evidence="2 3">
    <name type="scientific">Flavobacterium collinsii</name>
    <dbReference type="NCBI Taxonomy" id="1114861"/>
    <lineage>
        <taxon>Bacteria</taxon>
        <taxon>Pseudomonadati</taxon>
        <taxon>Bacteroidota</taxon>
        <taxon>Flavobacteriia</taxon>
        <taxon>Flavobacteriales</taxon>
        <taxon>Flavobacteriaceae</taxon>
        <taxon>Flavobacterium</taxon>
    </lineage>
</organism>
<feature type="transmembrane region" description="Helical" evidence="1">
    <location>
        <begin position="17"/>
        <end position="33"/>
    </location>
</feature>
<evidence type="ECO:0000256" key="1">
    <source>
        <dbReference type="SAM" id="Phobius"/>
    </source>
</evidence>
<keyword evidence="1" id="KW-0472">Membrane</keyword>
<evidence type="ECO:0000313" key="3">
    <source>
        <dbReference type="Proteomes" id="UP001152749"/>
    </source>
</evidence>
<dbReference type="AlphaFoldDB" id="A0A9W4XF73"/>
<accession>A0A9W4XF73</accession>
<proteinExistence type="predicted"/>
<keyword evidence="1" id="KW-1133">Transmembrane helix</keyword>
<dbReference type="EMBL" id="OX336425">
    <property type="protein sequence ID" value="CAI2767924.1"/>
    <property type="molecule type" value="Genomic_DNA"/>
</dbReference>
<reference evidence="2" key="1">
    <citation type="submission" date="2022-09" db="EMBL/GenBank/DDBJ databases">
        <authorList>
            <person name="Duchaud E."/>
        </authorList>
    </citation>
    <scope>NUCLEOTIDE SEQUENCE</scope>
    <source>
        <strain evidence="2">TRV642</strain>
    </source>
</reference>
<sequence length="105" mass="12582">MNTIATIFEYQGIFEKSLYGILIIYYMVNFTFFKTRFFVRRSALEEGFLISFISLDFDAFIRKSNRFSSDTFIKKLFFTLMHSLRKQELKLHSGCYREINTTSSY</sequence>
<name>A0A9W4XF73_9FLAO</name>
<keyword evidence="1" id="KW-0812">Transmembrane</keyword>
<dbReference type="KEGG" id="fcs:TRV642_3105"/>
<evidence type="ECO:0000313" key="2">
    <source>
        <dbReference type="EMBL" id="CAI2767924.1"/>
    </source>
</evidence>
<gene>
    <name evidence="2" type="ORF">TRV642_3105</name>
</gene>